<keyword evidence="14" id="KW-1185">Reference proteome</keyword>
<dbReference type="EMBL" id="JAHUTI010080430">
    <property type="protein sequence ID" value="MED6258388.1"/>
    <property type="molecule type" value="Genomic_DNA"/>
</dbReference>
<evidence type="ECO:0000256" key="1">
    <source>
        <dbReference type="ARBA" id="ARBA00004251"/>
    </source>
</evidence>
<protein>
    <recommendedName>
        <fullName evidence="12">Immunoglobulin V-set domain-containing protein</fullName>
    </recommendedName>
</protein>
<evidence type="ECO:0000256" key="5">
    <source>
        <dbReference type="ARBA" id="ARBA00022989"/>
    </source>
</evidence>
<evidence type="ECO:0000256" key="6">
    <source>
        <dbReference type="ARBA" id="ARBA00023136"/>
    </source>
</evidence>
<evidence type="ECO:0000256" key="9">
    <source>
        <dbReference type="ARBA" id="ARBA00023180"/>
    </source>
</evidence>
<accession>A0ABU7C9L3</accession>
<dbReference type="Proteomes" id="UP001345963">
    <property type="component" value="Unassembled WGS sequence"/>
</dbReference>
<evidence type="ECO:0000256" key="7">
    <source>
        <dbReference type="ARBA" id="ARBA00023157"/>
    </source>
</evidence>
<dbReference type="SUPFAM" id="SSF48726">
    <property type="entry name" value="Immunoglobulin"/>
    <property type="match status" value="1"/>
</dbReference>
<feature type="transmembrane region" description="Helical" evidence="11">
    <location>
        <begin position="215"/>
        <end position="235"/>
    </location>
</feature>
<keyword evidence="10" id="KW-0393">Immunoglobulin domain</keyword>
<organism evidence="13 14">
    <name type="scientific">Ataeniobius toweri</name>
    <dbReference type="NCBI Taxonomy" id="208326"/>
    <lineage>
        <taxon>Eukaryota</taxon>
        <taxon>Metazoa</taxon>
        <taxon>Chordata</taxon>
        <taxon>Craniata</taxon>
        <taxon>Vertebrata</taxon>
        <taxon>Euteleostomi</taxon>
        <taxon>Actinopterygii</taxon>
        <taxon>Neopterygii</taxon>
        <taxon>Teleostei</taxon>
        <taxon>Neoteleostei</taxon>
        <taxon>Acanthomorphata</taxon>
        <taxon>Ovalentaria</taxon>
        <taxon>Atherinomorphae</taxon>
        <taxon>Cyprinodontiformes</taxon>
        <taxon>Goodeidae</taxon>
        <taxon>Ataeniobius</taxon>
    </lineage>
</organism>
<keyword evidence="4" id="KW-0732">Signal</keyword>
<gene>
    <name evidence="13" type="ORF">ATANTOWER_006648</name>
</gene>
<dbReference type="Gene3D" id="2.60.40.10">
    <property type="entry name" value="Immunoglobulins"/>
    <property type="match status" value="1"/>
</dbReference>
<dbReference type="PANTHER" id="PTHR25466">
    <property type="entry name" value="T-LYMPHOCYTE ACTIVATION ANTIGEN"/>
    <property type="match status" value="1"/>
</dbReference>
<evidence type="ECO:0000313" key="14">
    <source>
        <dbReference type="Proteomes" id="UP001345963"/>
    </source>
</evidence>
<comment type="subcellular location">
    <subcellularLocation>
        <location evidence="1">Cell membrane</location>
        <topology evidence="1">Single-pass type I membrane protein</topology>
    </subcellularLocation>
</comment>
<keyword evidence="6 11" id="KW-0472">Membrane</keyword>
<proteinExistence type="predicted"/>
<evidence type="ECO:0000256" key="3">
    <source>
        <dbReference type="ARBA" id="ARBA00022692"/>
    </source>
</evidence>
<evidence type="ECO:0000256" key="11">
    <source>
        <dbReference type="SAM" id="Phobius"/>
    </source>
</evidence>
<comment type="caution">
    <text evidence="13">The sequence shown here is derived from an EMBL/GenBank/DDBJ whole genome shotgun (WGS) entry which is preliminary data.</text>
</comment>
<evidence type="ECO:0000313" key="13">
    <source>
        <dbReference type="EMBL" id="MED6258388.1"/>
    </source>
</evidence>
<evidence type="ECO:0000256" key="8">
    <source>
        <dbReference type="ARBA" id="ARBA00023170"/>
    </source>
</evidence>
<keyword evidence="2" id="KW-1003">Cell membrane</keyword>
<name>A0ABU7C9L3_9TELE</name>
<evidence type="ECO:0000256" key="10">
    <source>
        <dbReference type="ARBA" id="ARBA00023319"/>
    </source>
</evidence>
<feature type="domain" description="Immunoglobulin V-set" evidence="12">
    <location>
        <begin position="72"/>
        <end position="177"/>
    </location>
</feature>
<dbReference type="PANTHER" id="PTHR25466:SF3">
    <property type="entry name" value="PROGRAMMED CELL DEATH 1 LIGAND 1"/>
    <property type="match status" value="1"/>
</dbReference>
<keyword evidence="7" id="KW-1015">Disulfide bond</keyword>
<reference evidence="13 14" key="1">
    <citation type="submission" date="2021-07" db="EMBL/GenBank/DDBJ databases">
        <authorList>
            <person name="Palmer J.M."/>
        </authorList>
    </citation>
    <scope>NUCLEOTIDE SEQUENCE [LARGE SCALE GENOMIC DNA]</scope>
    <source>
        <strain evidence="13 14">AT_MEX2019</strain>
        <tissue evidence="13">Muscle</tissue>
    </source>
</reference>
<keyword evidence="3 11" id="KW-0812">Transmembrane</keyword>
<dbReference type="InterPro" id="IPR013106">
    <property type="entry name" value="Ig_V-set"/>
</dbReference>
<keyword evidence="9" id="KW-0325">Glycoprotein</keyword>
<keyword evidence="8" id="KW-0675">Receptor</keyword>
<evidence type="ECO:0000256" key="2">
    <source>
        <dbReference type="ARBA" id="ARBA00022475"/>
    </source>
</evidence>
<dbReference type="Pfam" id="PF07686">
    <property type="entry name" value="V-set"/>
    <property type="match status" value="1"/>
</dbReference>
<evidence type="ECO:0000256" key="4">
    <source>
        <dbReference type="ARBA" id="ARBA00022729"/>
    </source>
</evidence>
<dbReference type="InterPro" id="IPR013783">
    <property type="entry name" value="Ig-like_fold"/>
</dbReference>
<dbReference type="InterPro" id="IPR051713">
    <property type="entry name" value="T-cell_Activation_Regulation"/>
</dbReference>
<evidence type="ECO:0000259" key="12">
    <source>
        <dbReference type="Pfam" id="PF07686"/>
    </source>
</evidence>
<keyword evidence="5 11" id="KW-1133">Transmembrane helix</keyword>
<sequence>MLHTQDHHVSFREAIHPDSFLGPIGACKCSTANHAKPVSRKKGEDDLQNPAAHHPQLMSLCSNIVVNVTQSCYQAEENHNITLEWTFTKTSDYSPSSLFILCELIAPHRPLVLYQVHEGVEVSESQDEQFSGRVQSDKDVLREGRIRLHVSRLRTEDSGLYQCDVMTDDGVGSARCRVRVTDPKLAKTTRTETVPHRTLSTPTPQETISTGQRSRLLLCFPVIVLIISLSSFFFCKYKKSKNFQKSLLSQASTLQSGCLAQGQTCIDVDGSFMKSSLLHLSQGSDSNQQLQPHRNPG</sequence>
<dbReference type="InterPro" id="IPR036179">
    <property type="entry name" value="Ig-like_dom_sf"/>
</dbReference>